<sequence>MAEGAWTCTTGTYPIARDMRGMRLESVELLQRVIQHGALRSINLPENKGLQFPDVAQIDSAMAVVACHPVSAFEIEQSYSSKVRRWETWSQMEQKLREIYTAETE</sequence>
<accession>A0A4U0U9S6</accession>
<comment type="caution">
    <text evidence="1">The sequence shown here is derived from an EMBL/GenBank/DDBJ whole genome shotgun (WGS) entry which is preliminary data.</text>
</comment>
<gene>
    <name evidence="1" type="ORF">B0A50_01993</name>
</gene>
<dbReference type="EMBL" id="NAJL01000009">
    <property type="protein sequence ID" value="TKA31025.1"/>
    <property type="molecule type" value="Genomic_DNA"/>
</dbReference>
<dbReference type="Proteomes" id="UP000308549">
    <property type="component" value="Unassembled WGS sequence"/>
</dbReference>
<name>A0A4U0U9S6_9PEZI</name>
<proteinExistence type="predicted"/>
<organism evidence="1 2">
    <name type="scientific">Salinomyces thailandicus</name>
    <dbReference type="NCBI Taxonomy" id="706561"/>
    <lineage>
        <taxon>Eukaryota</taxon>
        <taxon>Fungi</taxon>
        <taxon>Dikarya</taxon>
        <taxon>Ascomycota</taxon>
        <taxon>Pezizomycotina</taxon>
        <taxon>Dothideomycetes</taxon>
        <taxon>Dothideomycetidae</taxon>
        <taxon>Mycosphaerellales</taxon>
        <taxon>Teratosphaeriaceae</taxon>
        <taxon>Salinomyces</taxon>
    </lineage>
</organism>
<reference evidence="1 2" key="1">
    <citation type="submission" date="2017-03" db="EMBL/GenBank/DDBJ databases">
        <title>Genomes of endolithic fungi from Antarctica.</title>
        <authorList>
            <person name="Coleine C."/>
            <person name="Masonjones S."/>
            <person name="Stajich J.E."/>
        </authorList>
    </citation>
    <scope>NUCLEOTIDE SEQUENCE [LARGE SCALE GENOMIC DNA]</scope>
    <source>
        <strain evidence="1 2">CCFEE 6315</strain>
    </source>
</reference>
<evidence type="ECO:0000313" key="2">
    <source>
        <dbReference type="Proteomes" id="UP000308549"/>
    </source>
</evidence>
<keyword evidence="2" id="KW-1185">Reference proteome</keyword>
<dbReference type="AlphaFoldDB" id="A0A4U0U9S6"/>
<protein>
    <submittedName>
        <fullName evidence="1">Uncharacterized protein</fullName>
    </submittedName>
</protein>
<dbReference type="OrthoDB" id="3899223at2759"/>
<evidence type="ECO:0000313" key="1">
    <source>
        <dbReference type="EMBL" id="TKA31025.1"/>
    </source>
</evidence>